<dbReference type="AlphaFoldDB" id="A0A1E7EVX8"/>
<reference evidence="3 4" key="1">
    <citation type="submission" date="2016-09" db="EMBL/GenBank/DDBJ databases">
        <title>Extensive genetic diversity and differential bi-allelic expression allows diatom success in the polar Southern Ocean.</title>
        <authorList>
            <consortium name="DOE Joint Genome Institute"/>
            <person name="Mock T."/>
            <person name="Otillar R.P."/>
            <person name="Strauss J."/>
            <person name="Dupont C."/>
            <person name="Frickenhaus S."/>
            <person name="Maumus F."/>
            <person name="Mcmullan M."/>
            <person name="Sanges R."/>
            <person name="Schmutz J."/>
            <person name="Toseland A."/>
            <person name="Valas R."/>
            <person name="Veluchamy A."/>
            <person name="Ward B.J."/>
            <person name="Allen A."/>
            <person name="Barry K."/>
            <person name="Falciatore A."/>
            <person name="Ferrante M."/>
            <person name="Fortunato A.E."/>
            <person name="Gloeckner G."/>
            <person name="Gruber A."/>
            <person name="Hipkin R."/>
            <person name="Janech M."/>
            <person name="Kroth P."/>
            <person name="Leese F."/>
            <person name="Lindquist E."/>
            <person name="Lyon B.R."/>
            <person name="Martin J."/>
            <person name="Mayer C."/>
            <person name="Parker M."/>
            <person name="Quesneville H."/>
            <person name="Raymond J."/>
            <person name="Uhlig C."/>
            <person name="Valentin K.U."/>
            <person name="Worden A.Z."/>
            <person name="Armbrust E.V."/>
            <person name="Bowler C."/>
            <person name="Green B."/>
            <person name="Moulton V."/>
            <person name="Van Oosterhout C."/>
            <person name="Grigoriev I."/>
        </authorList>
    </citation>
    <scope>NUCLEOTIDE SEQUENCE [LARGE SCALE GENOMIC DNA]</scope>
    <source>
        <strain evidence="3 4">CCMP1102</strain>
    </source>
</reference>
<evidence type="ECO:0000313" key="4">
    <source>
        <dbReference type="Proteomes" id="UP000095751"/>
    </source>
</evidence>
<dbReference type="EMBL" id="KV784374">
    <property type="protein sequence ID" value="OEU09693.1"/>
    <property type="molecule type" value="Genomic_DNA"/>
</dbReference>
<name>A0A1E7EVX8_9STRA</name>
<organism evidence="3 4">
    <name type="scientific">Fragilariopsis cylindrus CCMP1102</name>
    <dbReference type="NCBI Taxonomy" id="635003"/>
    <lineage>
        <taxon>Eukaryota</taxon>
        <taxon>Sar</taxon>
        <taxon>Stramenopiles</taxon>
        <taxon>Ochrophyta</taxon>
        <taxon>Bacillariophyta</taxon>
        <taxon>Bacillariophyceae</taxon>
        <taxon>Bacillariophycidae</taxon>
        <taxon>Bacillariales</taxon>
        <taxon>Bacillariaceae</taxon>
        <taxon>Fragilariopsis</taxon>
    </lineage>
</organism>
<evidence type="ECO:0000256" key="1">
    <source>
        <dbReference type="SAM" id="MobiDB-lite"/>
    </source>
</evidence>
<feature type="transmembrane region" description="Helical" evidence="2">
    <location>
        <begin position="176"/>
        <end position="197"/>
    </location>
</feature>
<keyword evidence="4" id="KW-1185">Reference proteome</keyword>
<dbReference type="InParanoid" id="A0A1E7EVX8"/>
<gene>
    <name evidence="3" type="ORF">FRACYDRAFT_271261</name>
</gene>
<sequence>MEKIGEYQSRALRSEGQYKDEVYNAEEGMFQEPTDLDMNKQEPTDMDTIKDSSHSNIAIINIGYRNDMMKENGEQTTCYSNQDPCMIHFCNNILAIESKDSIDTIENDASLQLRHSNGGNIDTNTSSIVVMMDILIGDAETTTSTSNEDETTTTQNGENNNQLDYKLVIALIYDHVMSMIPIQLYLCILLIVTLRVLSQSMGSVKIHKALVKRVSQLNQVSQMRARLESGLVNQTSHESFGFAHPLFGSFFYERSQIPL</sequence>
<keyword evidence="2" id="KW-0812">Transmembrane</keyword>
<keyword evidence="2" id="KW-0472">Membrane</keyword>
<evidence type="ECO:0000256" key="2">
    <source>
        <dbReference type="SAM" id="Phobius"/>
    </source>
</evidence>
<protein>
    <submittedName>
        <fullName evidence="3">Uncharacterized protein</fullName>
    </submittedName>
</protein>
<dbReference type="Proteomes" id="UP000095751">
    <property type="component" value="Unassembled WGS sequence"/>
</dbReference>
<feature type="region of interest" description="Disordered" evidence="1">
    <location>
        <begin position="1"/>
        <end position="40"/>
    </location>
</feature>
<evidence type="ECO:0000313" key="3">
    <source>
        <dbReference type="EMBL" id="OEU09693.1"/>
    </source>
</evidence>
<keyword evidence="2" id="KW-1133">Transmembrane helix</keyword>
<accession>A0A1E7EVX8</accession>
<proteinExistence type="predicted"/>
<dbReference type="KEGG" id="fcy:FRACYDRAFT_271261"/>
<feature type="compositionally biased region" description="Basic and acidic residues" evidence="1">
    <location>
        <begin position="12"/>
        <end position="22"/>
    </location>
</feature>